<reference evidence="2 3" key="1">
    <citation type="submission" date="2018-09" db="EMBL/GenBank/DDBJ databases">
        <title>Genomic investigation of the strawberry pathogen Phytophthora fragariae indicates pathogenicity is determined by transcriptional variation in three key races.</title>
        <authorList>
            <person name="Adams T.M."/>
            <person name="Armitage A.D."/>
            <person name="Sobczyk M.K."/>
            <person name="Bates H.J."/>
            <person name="Dunwell J.M."/>
            <person name="Nellist C.F."/>
            <person name="Harrison R.J."/>
        </authorList>
    </citation>
    <scope>NUCLEOTIDE SEQUENCE [LARGE SCALE GENOMIC DNA]</scope>
    <source>
        <strain evidence="2 3">SCRP249</strain>
    </source>
</reference>
<evidence type="ECO:0000256" key="1">
    <source>
        <dbReference type="SAM" id="MobiDB-lite"/>
    </source>
</evidence>
<proteinExistence type="predicted"/>
<organism evidence="2 3">
    <name type="scientific">Phytophthora rubi</name>
    <dbReference type="NCBI Taxonomy" id="129364"/>
    <lineage>
        <taxon>Eukaryota</taxon>
        <taxon>Sar</taxon>
        <taxon>Stramenopiles</taxon>
        <taxon>Oomycota</taxon>
        <taxon>Peronosporomycetes</taxon>
        <taxon>Peronosporales</taxon>
        <taxon>Peronosporaceae</taxon>
        <taxon>Phytophthora</taxon>
    </lineage>
</organism>
<dbReference type="EMBL" id="QXFV01006697">
    <property type="protein sequence ID" value="KAE8960709.1"/>
    <property type="molecule type" value="Genomic_DNA"/>
</dbReference>
<feature type="compositionally biased region" description="Low complexity" evidence="1">
    <location>
        <begin position="131"/>
        <end position="166"/>
    </location>
</feature>
<dbReference type="Proteomes" id="UP000429607">
    <property type="component" value="Unassembled WGS sequence"/>
</dbReference>
<feature type="compositionally biased region" description="Low complexity" evidence="1">
    <location>
        <begin position="84"/>
        <end position="122"/>
    </location>
</feature>
<protein>
    <submittedName>
        <fullName evidence="2">Uncharacterized protein</fullName>
    </submittedName>
</protein>
<evidence type="ECO:0000313" key="2">
    <source>
        <dbReference type="EMBL" id="KAE8960709.1"/>
    </source>
</evidence>
<dbReference type="AlphaFoldDB" id="A0A6A3GUF1"/>
<feature type="region of interest" description="Disordered" evidence="1">
    <location>
        <begin position="84"/>
        <end position="184"/>
    </location>
</feature>
<feature type="compositionally biased region" description="Low complexity" evidence="1">
    <location>
        <begin position="174"/>
        <end position="184"/>
    </location>
</feature>
<evidence type="ECO:0000313" key="3">
    <source>
        <dbReference type="Proteomes" id="UP000429607"/>
    </source>
</evidence>
<comment type="caution">
    <text evidence="2">The sequence shown here is derived from an EMBL/GenBank/DDBJ whole genome shotgun (WGS) entry which is preliminary data.</text>
</comment>
<sequence>MAWRRMLRDARRGRELAQRVRDELADRLAGVVMGAGGQIDTAGLINRLEATFTAEVNAAVPLPPAVPASAAVPAIAAVSTPAASAPAPAASGSGTRTGSLAATTGSTTGTSSSLGPSGSHSAPTPPPTSPPSGSRRSRSGAPSRSSSQSRASGPSGAAPAPSSRSSPFRRSRRPSTVADTTASSRAAAQASSAATLSAAAAAAARAREDAALFGSESFRQRRSSAAGPVQASPVAWPWVSLAVSGTSASSFAVAFPHASASTIWFALALTFGFPGVDTFGGFGAFRAPGAAGALFAEGPQGSERGVRSWPRQFGRLQWRRLVHLFVVPRLVFKCRFQWLSWEFSSGALLRPRDPASQNPVWLATASLRPLAQTGATSPPSPHHRAGVADALPATAWLDHSASCSTRACELESRSRDSGQCRAVVRDSAMAVPRPGS</sequence>
<accession>A0A6A3GUF1</accession>
<gene>
    <name evidence="2" type="ORF">PR001_g30293</name>
</gene>
<name>A0A6A3GUF1_9STRA</name>